<dbReference type="GO" id="GO:0005524">
    <property type="term" value="F:ATP binding"/>
    <property type="evidence" value="ECO:0007669"/>
    <property type="project" value="UniProtKB-KW"/>
</dbReference>
<dbReference type="Pfam" id="PF02518">
    <property type="entry name" value="HATPase_c"/>
    <property type="match status" value="1"/>
</dbReference>
<evidence type="ECO:0000256" key="2">
    <source>
        <dbReference type="ARBA" id="ARBA00012438"/>
    </source>
</evidence>
<gene>
    <name evidence="11" type="ORF">HXW94_14620</name>
</gene>
<keyword evidence="9" id="KW-1133">Transmembrane helix</keyword>
<dbReference type="Gene3D" id="1.10.287.130">
    <property type="match status" value="1"/>
</dbReference>
<dbReference type="Proteomes" id="UP000553343">
    <property type="component" value="Unassembled WGS sequence"/>
</dbReference>
<evidence type="ECO:0000256" key="4">
    <source>
        <dbReference type="ARBA" id="ARBA00022679"/>
    </source>
</evidence>
<evidence type="ECO:0000256" key="6">
    <source>
        <dbReference type="ARBA" id="ARBA00022777"/>
    </source>
</evidence>
<keyword evidence="7" id="KW-0067">ATP-binding</keyword>
<protein>
    <recommendedName>
        <fullName evidence="2">histidine kinase</fullName>
        <ecNumber evidence="2">2.7.13.3</ecNumber>
    </recommendedName>
</protein>
<evidence type="ECO:0000313" key="11">
    <source>
        <dbReference type="EMBL" id="NWH06200.1"/>
    </source>
</evidence>
<dbReference type="SMART" id="SM00388">
    <property type="entry name" value="HisKA"/>
    <property type="match status" value="1"/>
</dbReference>
<reference evidence="11 12" key="1">
    <citation type="submission" date="2020-06" db="EMBL/GenBank/DDBJ databases">
        <title>High-quality draft genome of sulfate reducer Desulfobacter latus type strain AcrS2 isolated from marine sediment.</title>
        <authorList>
            <person name="Hoppe M."/>
            <person name="Larsen C.K."/>
            <person name="Marshall I.P.G."/>
            <person name="Schramm A."/>
            <person name="Marietou A.G."/>
        </authorList>
    </citation>
    <scope>NUCLEOTIDE SEQUENCE [LARGE SCALE GENOMIC DNA]</scope>
    <source>
        <strain evidence="11 12">AcRS2</strain>
    </source>
</reference>
<evidence type="ECO:0000256" key="8">
    <source>
        <dbReference type="ARBA" id="ARBA00023012"/>
    </source>
</evidence>
<dbReference type="Pfam" id="PF25323">
    <property type="entry name" value="6TM_PilS"/>
    <property type="match status" value="1"/>
</dbReference>
<dbReference type="PROSITE" id="PS50109">
    <property type="entry name" value="HIS_KIN"/>
    <property type="match status" value="1"/>
</dbReference>
<keyword evidence="3" id="KW-0597">Phosphoprotein</keyword>
<dbReference type="EMBL" id="JACADJ010000063">
    <property type="protein sequence ID" value="NWH06200.1"/>
    <property type="molecule type" value="Genomic_DNA"/>
</dbReference>
<feature type="domain" description="Histidine kinase" evidence="10">
    <location>
        <begin position="236"/>
        <end position="444"/>
    </location>
</feature>
<dbReference type="InterPro" id="IPR004358">
    <property type="entry name" value="Sig_transdc_His_kin-like_C"/>
</dbReference>
<dbReference type="AlphaFoldDB" id="A0A850T1H9"/>
<keyword evidence="5" id="KW-0547">Nucleotide-binding</keyword>
<dbReference type="Gene3D" id="3.30.565.10">
    <property type="entry name" value="Histidine kinase-like ATPase, C-terminal domain"/>
    <property type="match status" value="1"/>
</dbReference>
<dbReference type="InterPro" id="IPR003661">
    <property type="entry name" value="HisK_dim/P_dom"/>
</dbReference>
<sequence>MPCTCRFFQWPAQLDSPDFLFRRTRELYIQIKWLVLARAVFALVLIFSTLFFSDTDLTGQRDQSFLSLYKISGTILGLSLIYFAWLCQKKYLHILAYTQVVIDTFIVTAIVFVTGCYHSIFTFLYLLVIIYAAMLLFAQGSFSVALASSFQYGFLIQFEYLKIITPLSENQALALVVDQQQILYRVVITISAFFATAALSGILSLQLKTAKKDLKIAQEHLKRVEKMAAVDEIVSGIAHEIKNPLASLSGSIQMLREDMTPTGENDKLMQIILRETDRLRQIVTDIRLISKPGRTNAELIDFSKAIDDVKTLFDNTPDWHDRINIVTRLERDLYVFMDTVHLQQILWNLIKNAAESIEGKGKITISLYSPRHKRIYLTIQDTGLGIDKKKAPHIFDPFFTTKSDGTGLGLSIIHRIVDTYDGMIDFESIPGKGTVFTLIFQNPHSSSSMP</sequence>
<dbReference type="InterPro" id="IPR005467">
    <property type="entry name" value="His_kinase_dom"/>
</dbReference>
<keyword evidence="4" id="KW-0808">Transferase</keyword>
<dbReference type="SUPFAM" id="SSF47384">
    <property type="entry name" value="Homodimeric domain of signal transducing histidine kinase"/>
    <property type="match status" value="1"/>
</dbReference>
<dbReference type="SMART" id="SM00387">
    <property type="entry name" value="HATPase_c"/>
    <property type="match status" value="1"/>
</dbReference>
<dbReference type="PRINTS" id="PR00344">
    <property type="entry name" value="BCTRLSENSOR"/>
</dbReference>
<dbReference type="InterPro" id="IPR036890">
    <property type="entry name" value="HATPase_C_sf"/>
</dbReference>
<dbReference type="EC" id="2.7.13.3" evidence="2"/>
<dbReference type="InterPro" id="IPR036097">
    <property type="entry name" value="HisK_dim/P_sf"/>
</dbReference>
<keyword evidence="9" id="KW-0812">Transmembrane</keyword>
<dbReference type="InterPro" id="IPR003594">
    <property type="entry name" value="HATPase_dom"/>
</dbReference>
<dbReference type="Pfam" id="PF00512">
    <property type="entry name" value="HisKA"/>
    <property type="match status" value="1"/>
</dbReference>
<keyword evidence="8" id="KW-0902">Two-component regulatory system</keyword>
<comment type="catalytic activity">
    <reaction evidence="1">
        <text>ATP + protein L-histidine = ADP + protein N-phospho-L-histidine.</text>
        <dbReference type="EC" id="2.7.13.3"/>
    </reaction>
</comment>
<organism evidence="11 12">
    <name type="scientific">Desulfobacter latus</name>
    <dbReference type="NCBI Taxonomy" id="2292"/>
    <lineage>
        <taxon>Bacteria</taxon>
        <taxon>Pseudomonadati</taxon>
        <taxon>Thermodesulfobacteriota</taxon>
        <taxon>Desulfobacteria</taxon>
        <taxon>Desulfobacterales</taxon>
        <taxon>Desulfobacteraceae</taxon>
        <taxon>Desulfobacter</taxon>
    </lineage>
</organism>
<dbReference type="CDD" id="cd00082">
    <property type="entry name" value="HisKA"/>
    <property type="match status" value="1"/>
</dbReference>
<evidence type="ECO:0000259" key="10">
    <source>
        <dbReference type="PROSITE" id="PS50109"/>
    </source>
</evidence>
<evidence type="ECO:0000256" key="3">
    <source>
        <dbReference type="ARBA" id="ARBA00022553"/>
    </source>
</evidence>
<feature type="transmembrane region" description="Helical" evidence="9">
    <location>
        <begin position="182"/>
        <end position="205"/>
    </location>
</feature>
<keyword evidence="12" id="KW-1185">Reference proteome</keyword>
<proteinExistence type="predicted"/>
<keyword evidence="6" id="KW-0418">Kinase</keyword>
<accession>A0A850T1H9</accession>
<dbReference type="SUPFAM" id="SSF55874">
    <property type="entry name" value="ATPase domain of HSP90 chaperone/DNA topoisomerase II/histidine kinase"/>
    <property type="match status" value="1"/>
</dbReference>
<evidence type="ECO:0000256" key="5">
    <source>
        <dbReference type="ARBA" id="ARBA00022741"/>
    </source>
</evidence>
<feature type="transmembrane region" description="Helical" evidence="9">
    <location>
        <begin position="94"/>
        <end position="113"/>
    </location>
</feature>
<feature type="transmembrane region" description="Helical" evidence="9">
    <location>
        <begin position="65"/>
        <end position="87"/>
    </location>
</feature>
<dbReference type="PANTHER" id="PTHR43065">
    <property type="entry name" value="SENSOR HISTIDINE KINASE"/>
    <property type="match status" value="1"/>
</dbReference>
<evidence type="ECO:0000313" key="12">
    <source>
        <dbReference type="Proteomes" id="UP000553343"/>
    </source>
</evidence>
<dbReference type="PANTHER" id="PTHR43065:SF10">
    <property type="entry name" value="PEROXIDE STRESS-ACTIVATED HISTIDINE KINASE MAK3"/>
    <property type="match status" value="1"/>
</dbReference>
<feature type="transmembrane region" description="Helical" evidence="9">
    <location>
        <begin position="119"/>
        <end position="137"/>
    </location>
</feature>
<feature type="transmembrane region" description="Helical" evidence="9">
    <location>
        <begin position="33"/>
        <end position="53"/>
    </location>
</feature>
<evidence type="ECO:0000256" key="1">
    <source>
        <dbReference type="ARBA" id="ARBA00000085"/>
    </source>
</evidence>
<evidence type="ECO:0000256" key="7">
    <source>
        <dbReference type="ARBA" id="ARBA00022840"/>
    </source>
</evidence>
<name>A0A850T1H9_9BACT</name>
<evidence type="ECO:0000256" key="9">
    <source>
        <dbReference type="SAM" id="Phobius"/>
    </source>
</evidence>
<dbReference type="GO" id="GO:0000155">
    <property type="term" value="F:phosphorelay sensor kinase activity"/>
    <property type="evidence" value="ECO:0007669"/>
    <property type="project" value="InterPro"/>
</dbReference>
<keyword evidence="9" id="KW-0472">Membrane</keyword>
<comment type="caution">
    <text evidence="11">The sequence shown here is derived from an EMBL/GenBank/DDBJ whole genome shotgun (WGS) entry which is preliminary data.</text>
</comment>